<protein>
    <recommendedName>
        <fullName evidence="4">PH domain-containing protein</fullName>
    </recommendedName>
</protein>
<feature type="transmembrane region" description="Helical" evidence="1">
    <location>
        <begin position="114"/>
        <end position="135"/>
    </location>
</feature>
<feature type="transmembrane region" description="Helical" evidence="1">
    <location>
        <begin position="64"/>
        <end position="82"/>
    </location>
</feature>
<comment type="caution">
    <text evidence="2">The sequence shown here is derived from an EMBL/GenBank/DDBJ whole genome shotgun (WGS) entry which is preliminary data.</text>
</comment>
<keyword evidence="1" id="KW-1133">Transmembrane helix</keyword>
<evidence type="ECO:0008006" key="4">
    <source>
        <dbReference type="Google" id="ProtNLM"/>
    </source>
</evidence>
<organism evidence="2 3">
    <name type="scientific">Schumannella luteola</name>
    <dbReference type="NCBI Taxonomy" id="472059"/>
    <lineage>
        <taxon>Bacteria</taxon>
        <taxon>Bacillati</taxon>
        <taxon>Actinomycetota</taxon>
        <taxon>Actinomycetes</taxon>
        <taxon>Micrococcales</taxon>
        <taxon>Microbacteriaceae</taxon>
        <taxon>Schumannella</taxon>
    </lineage>
</organism>
<evidence type="ECO:0000313" key="3">
    <source>
        <dbReference type="Proteomes" id="UP000553888"/>
    </source>
</evidence>
<evidence type="ECO:0000313" key="2">
    <source>
        <dbReference type="EMBL" id="NYG97541.1"/>
    </source>
</evidence>
<reference evidence="2 3" key="1">
    <citation type="submission" date="2020-07" db="EMBL/GenBank/DDBJ databases">
        <title>Sequencing the genomes of 1000 actinobacteria strains.</title>
        <authorList>
            <person name="Klenk H.-P."/>
        </authorList>
    </citation>
    <scope>NUCLEOTIDE SEQUENCE [LARGE SCALE GENOMIC DNA]</scope>
    <source>
        <strain evidence="2 3">DSM 23141</strain>
    </source>
</reference>
<dbReference type="RefSeq" id="WP_179564283.1">
    <property type="nucleotide sequence ID" value="NZ_JACBZY010000001.1"/>
</dbReference>
<dbReference type="Proteomes" id="UP000553888">
    <property type="component" value="Unassembled WGS sequence"/>
</dbReference>
<feature type="transmembrane region" description="Helical" evidence="1">
    <location>
        <begin position="26"/>
        <end position="48"/>
    </location>
</feature>
<sequence length="284" mass="31096">MRSWTDTFIPPLPARAYWVVRALGPLWALMWMGGGAGVLITAILLAAARENPKDPPPFAPGNEIVIPPALALIGLVMQVLLLRENPDVHTDTGLGIQRRQIVSQLGGSMRAQTLLAAPLMGILVAFAAFAFLTPFVDELSGSKNWTFAQWLLGVAMCTVIGAPGALLLVVTLRAPWFGAELTRDTLILRGGLRTRRIARDDVESVQSHPANGLLLMFLKLSDRPVLEVRVRGRRRPIRLSATAQSGNIVPRSVRTIKEWLTGQPRLVPSELPRHRAADDKPTFH</sequence>
<feature type="transmembrane region" description="Helical" evidence="1">
    <location>
        <begin position="147"/>
        <end position="170"/>
    </location>
</feature>
<keyword evidence="3" id="KW-1185">Reference proteome</keyword>
<name>A0A852Y8I8_9MICO</name>
<keyword evidence="1" id="KW-0472">Membrane</keyword>
<dbReference type="EMBL" id="JACBZY010000001">
    <property type="protein sequence ID" value="NYG97541.1"/>
    <property type="molecule type" value="Genomic_DNA"/>
</dbReference>
<gene>
    <name evidence="2" type="ORF">BJ979_000167</name>
</gene>
<accession>A0A852Y8I8</accession>
<keyword evidence="1" id="KW-0812">Transmembrane</keyword>
<proteinExistence type="predicted"/>
<dbReference type="AlphaFoldDB" id="A0A852Y8I8"/>
<evidence type="ECO:0000256" key="1">
    <source>
        <dbReference type="SAM" id="Phobius"/>
    </source>
</evidence>